<evidence type="ECO:0000259" key="1">
    <source>
        <dbReference type="Pfam" id="PF06985"/>
    </source>
</evidence>
<dbReference type="PANTHER" id="PTHR33112:SF16">
    <property type="entry name" value="HETEROKARYON INCOMPATIBILITY DOMAIN-CONTAINING PROTEIN"/>
    <property type="match status" value="1"/>
</dbReference>
<dbReference type="EMBL" id="RZGK01000020">
    <property type="protein sequence ID" value="KAF9691519.1"/>
    <property type="molecule type" value="Genomic_DNA"/>
</dbReference>
<protein>
    <recommendedName>
        <fullName evidence="1">Heterokaryon incompatibility domain-containing protein</fullName>
    </recommendedName>
</protein>
<organism evidence="2 3">
    <name type="scientific">Ascochyta lentis</name>
    <dbReference type="NCBI Taxonomy" id="205686"/>
    <lineage>
        <taxon>Eukaryota</taxon>
        <taxon>Fungi</taxon>
        <taxon>Dikarya</taxon>
        <taxon>Ascomycota</taxon>
        <taxon>Pezizomycotina</taxon>
        <taxon>Dothideomycetes</taxon>
        <taxon>Pleosporomycetidae</taxon>
        <taxon>Pleosporales</taxon>
        <taxon>Pleosporineae</taxon>
        <taxon>Didymellaceae</taxon>
        <taxon>Ascochyta</taxon>
    </lineage>
</organism>
<feature type="domain" description="Heterokaryon incompatibility" evidence="1">
    <location>
        <begin position="45"/>
        <end position="208"/>
    </location>
</feature>
<dbReference type="OrthoDB" id="3486565at2759"/>
<evidence type="ECO:0000313" key="2">
    <source>
        <dbReference type="EMBL" id="KAF9691519.1"/>
    </source>
</evidence>
<dbReference type="Pfam" id="PF06985">
    <property type="entry name" value="HET"/>
    <property type="match status" value="1"/>
</dbReference>
<proteinExistence type="predicted"/>
<reference evidence="2" key="1">
    <citation type="submission" date="2018-12" db="EMBL/GenBank/DDBJ databases">
        <authorList>
            <person name="Syme R.A."/>
            <person name="Farfan-Caceres L."/>
            <person name="Lichtenzveig J."/>
        </authorList>
    </citation>
    <scope>NUCLEOTIDE SEQUENCE</scope>
    <source>
        <strain evidence="2">Al4</strain>
    </source>
</reference>
<gene>
    <name evidence="2" type="ORF">EKO04_010307</name>
</gene>
<sequence length="595" mass="67910">MNQKRFLPTRLLDLQACGDSLDIRLVETESLKPAFDRDETLFPGYLALSHCWGEDRNLFFTTKKANLEHRLTKISADHLPKTFYDAVNITRSLDHRYLWIDSLCIIQDSNEDWAREAARMADVYGNACCVLSALSSENGTQGCFMTSDIRESTGNSYLDFQVHRETQSYVRLYCKSPATWSAEYGEEAKPGQDAVRNPLRYRAWTLQEAELSRRTIFFADRQLLWRCQELKGTTELPWIEQLADEVFKMKSWPLCDGLQDDQTEGIFSDTRLRWYELVEDYSLRSLTYDSDKLTALAGLAREYQRIFPGAQYVAGMWGPHTPRVPLFRLSDNPRLQQEPRRVLHAGSVAIGAHCSATLLWRSTSKGAHRYPEYIAPTWSWASVKGRISYDSQRIEPHGNSFDRMGVREELSDCDFGGMRWQVMKAKVKNGDCYGAVEQGAYLNLEDALITQCSVPDEPSLEHFKQTKGVDTRTDSIVQMLMESLPAVNDGLDTDGEPLTKEGEIVGVFFRDSADDALSCQGEIFCLRVRGEPFFSVTRHKFKNEQEITGEDLVMGIILVRTWSQGLEKTYKRIGLARWVSASLFQSCQPVNIKLV</sequence>
<name>A0A8H7ITB2_9PLEO</name>
<dbReference type="AlphaFoldDB" id="A0A8H7ITB2"/>
<keyword evidence="3" id="KW-1185">Reference proteome</keyword>
<dbReference type="PANTHER" id="PTHR33112">
    <property type="entry name" value="DOMAIN PROTEIN, PUTATIVE-RELATED"/>
    <property type="match status" value="1"/>
</dbReference>
<dbReference type="InterPro" id="IPR010730">
    <property type="entry name" value="HET"/>
</dbReference>
<comment type="caution">
    <text evidence="2">The sequence shown here is derived from an EMBL/GenBank/DDBJ whole genome shotgun (WGS) entry which is preliminary data.</text>
</comment>
<reference evidence="2" key="2">
    <citation type="submission" date="2020-09" db="EMBL/GenBank/DDBJ databases">
        <title>Reference genome assembly for Australian Ascochyta lentis isolate Al4.</title>
        <authorList>
            <person name="Lee R.C."/>
            <person name="Farfan-Caceres L.M."/>
            <person name="Debler J.W."/>
            <person name="Williams A.H."/>
            <person name="Henares B.M."/>
        </authorList>
    </citation>
    <scope>NUCLEOTIDE SEQUENCE</scope>
    <source>
        <strain evidence="2">Al4</strain>
    </source>
</reference>
<evidence type="ECO:0000313" key="3">
    <source>
        <dbReference type="Proteomes" id="UP000651452"/>
    </source>
</evidence>
<accession>A0A8H7ITB2</accession>
<dbReference type="Proteomes" id="UP000651452">
    <property type="component" value="Unassembled WGS sequence"/>
</dbReference>